<keyword evidence="3" id="KW-1185">Reference proteome</keyword>
<name>A0A7Y9EPU3_9ACTN</name>
<reference evidence="2 3" key="1">
    <citation type="submission" date="2020-07" db="EMBL/GenBank/DDBJ databases">
        <title>Sequencing the genomes of 1000 actinobacteria strains.</title>
        <authorList>
            <person name="Klenk H.-P."/>
        </authorList>
    </citation>
    <scope>NUCLEOTIDE SEQUENCE [LARGE SCALE GENOMIC DNA]</scope>
    <source>
        <strain evidence="2 3">DSM 40398</strain>
    </source>
</reference>
<accession>A0A7Y9EPU3</accession>
<dbReference type="RefSeq" id="WP_179848053.1">
    <property type="nucleotide sequence ID" value="NZ_JACCBA010000001.1"/>
</dbReference>
<evidence type="ECO:0000313" key="2">
    <source>
        <dbReference type="EMBL" id="NYD51718.1"/>
    </source>
</evidence>
<organism evidence="2 3">
    <name type="scientific">Actinomadura luteofluorescens</name>
    <dbReference type="NCBI Taxonomy" id="46163"/>
    <lineage>
        <taxon>Bacteria</taxon>
        <taxon>Bacillati</taxon>
        <taxon>Actinomycetota</taxon>
        <taxon>Actinomycetes</taxon>
        <taxon>Streptosporangiales</taxon>
        <taxon>Thermomonosporaceae</taxon>
        <taxon>Actinomadura</taxon>
    </lineage>
</organism>
<evidence type="ECO:0000256" key="1">
    <source>
        <dbReference type="SAM" id="MobiDB-lite"/>
    </source>
</evidence>
<sequence>MHRHHRRGHHDDTGDLPPAAPAVQVHVHHPGPSPLGEGRPVVAPGAFERQPPARPLVLPRSLPGLGLSGGAFGFLPLQPQPLPSEFLTQIVVERFAVLGGRV</sequence>
<dbReference type="Proteomes" id="UP000529783">
    <property type="component" value="Unassembled WGS sequence"/>
</dbReference>
<dbReference type="EMBL" id="JACCBA010000001">
    <property type="protein sequence ID" value="NYD51718.1"/>
    <property type="molecule type" value="Genomic_DNA"/>
</dbReference>
<feature type="region of interest" description="Disordered" evidence="1">
    <location>
        <begin position="1"/>
        <end position="53"/>
    </location>
</feature>
<comment type="caution">
    <text evidence="2">The sequence shown here is derived from an EMBL/GenBank/DDBJ whole genome shotgun (WGS) entry which is preliminary data.</text>
</comment>
<gene>
    <name evidence="2" type="ORF">BJY14_007701</name>
</gene>
<proteinExistence type="predicted"/>
<evidence type="ECO:0000313" key="3">
    <source>
        <dbReference type="Proteomes" id="UP000529783"/>
    </source>
</evidence>
<dbReference type="AlphaFoldDB" id="A0A7Y9EPU3"/>
<protein>
    <submittedName>
        <fullName evidence="2">Uncharacterized protein</fullName>
    </submittedName>
</protein>